<name>A0A3D3R4R2_9PLAN</name>
<protein>
    <recommendedName>
        <fullName evidence="3">DUF1559 domain-containing protein</fullName>
    </recommendedName>
</protein>
<feature type="domain" description="DUF1559" evidence="3">
    <location>
        <begin position="322"/>
        <end position="390"/>
    </location>
</feature>
<feature type="compositionally biased region" description="Low complexity" evidence="1">
    <location>
        <begin position="34"/>
        <end position="50"/>
    </location>
</feature>
<organism evidence="4 5">
    <name type="scientific">Gimesia maris</name>
    <dbReference type="NCBI Taxonomy" id="122"/>
    <lineage>
        <taxon>Bacteria</taxon>
        <taxon>Pseudomonadati</taxon>
        <taxon>Planctomycetota</taxon>
        <taxon>Planctomycetia</taxon>
        <taxon>Planctomycetales</taxon>
        <taxon>Planctomycetaceae</taxon>
        <taxon>Gimesia</taxon>
    </lineage>
</organism>
<feature type="chain" id="PRO_5017626512" description="DUF1559 domain-containing protein" evidence="2">
    <location>
        <begin position="27"/>
        <end position="518"/>
    </location>
</feature>
<dbReference type="PANTHER" id="PTHR30093">
    <property type="entry name" value="GENERAL SECRETION PATHWAY PROTEIN G"/>
    <property type="match status" value="1"/>
</dbReference>
<feature type="signal peptide" evidence="2">
    <location>
        <begin position="1"/>
        <end position="26"/>
    </location>
</feature>
<dbReference type="Proteomes" id="UP000263642">
    <property type="component" value="Unassembled WGS sequence"/>
</dbReference>
<comment type="caution">
    <text evidence="4">The sequence shown here is derived from an EMBL/GenBank/DDBJ whole genome shotgun (WGS) entry which is preliminary data.</text>
</comment>
<proteinExistence type="predicted"/>
<dbReference type="InterPro" id="IPR011453">
    <property type="entry name" value="DUF1559"/>
</dbReference>
<reference evidence="4 5" key="1">
    <citation type="journal article" date="2018" name="Nat. Biotechnol.">
        <title>A standardized bacterial taxonomy based on genome phylogeny substantially revises the tree of life.</title>
        <authorList>
            <person name="Parks D.H."/>
            <person name="Chuvochina M."/>
            <person name="Waite D.W."/>
            <person name="Rinke C."/>
            <person name="Skarshewski A."/>
            <person name="Chaumeil P.A."/>
            <person name="Hugenholtz P."/>
        </authorList>
    </citation>
    <scope>NUCLEOTIDE SEQUENCE [LARGE SCALE GENOMIC DNA]</scope>
    <source>
        <strain evidence="4">UBA9375</strain>
    </source>
</reference>
<feature type="region of interest" description="Disordered" evidence="1">
    <location>
        <begin position="31"/>
        <end position="84"/>
    </location>
</feature>
<dbReference type="AlphaFoldDB" id="A0A3D3R4R2"/>
<evidence type="ECO:0000256" key="2">
    <source>
        <dbReference type="SAM" id="SignalP"/>
    </source>
</evidence>
<evidence type="ECO:0000259" key="3">
    <source>
        <dbReference type="Pfam" id="PF07596"/>
    </source>
</evidence>
<evidence type="ECO:0000313" key="4">
    <source>
        <dbReference type="EMBL" id="HCO23739.1"/>
    </source>
</evidence>
<dbReference type="EMBL" id="DQAY01000068">
    <property type="protein sequence ID" value="HCO23739.1"/>
    <property type="molecule type" value="Genomic_DNA"/>
</dbReference>
<sequence>MSAYRFPLVCSTALLLCLCFSCQQNPQEETDRNAVSQQSQAEAESGQTSATGQTSEPAVQTSNVISKEPAKTETKTIDPKMVITPGKPMTVERYQAVKAKLKDLGLGLHNSHDKHRAFLPSAEEHPEYYDENGQLKVSWRVHILPYLGQKPLYEQFKLDEAWDSPHNAPLVKRMPVIYRSPDTPADSDKTRFRVFKGQWKKNSRGSESPTTIFPQGKPARIRDIRDGSSNTVMVVEAGPDKAVEWTRPGGLNSEHPKAEFGNAARGIPVLLSDGATLCFKRDIDEGKWKDLIDPNDGKVMDWREFLIIHTTLKPKQIQILQQLRMIAVAFFRYTDKYQRFPPADEQLVDGKPLLSWRVHLLPLLGQDALYQQFKRDEPWDSPHNKTLLEKMPGFYQFGAQGNPGTTRIMTFSGEKSPFPGGPGPRFRDITDGSSNTILFVIAAPDKAVPWTKPEDLPFDSANPIKALGALSTPDFPAVMFDGSLASVPVNIPAATLSKLIQPDDGMITGAELKPYRPQ</sequence>
<keyword evidence="2" id="KW-0732">Signal</keyword>
<feature type="compositionally biased region" description="Polar residues" evidence="1">
    <location>
        <begin position="51"/>
        <end position="65"/>
    </location>
</feature>
<evidence type="ECO:0000256" key="1">
    <source>
        <dbReference type="SAM" id="MobiDB-lite"/>
    </source>
</evidence>
<feature type="compositionally biased region" description="Basic and acidic residues" evidence="1">
    <location>
        <begin position="68"/>
        <end position="78"/>
    </location>
</feature>
<dbReference type="Pfam" id="PF07596">
    <property type="entry name" value="SBP_bac_10"/>
    <property type="match status" value="2"/>
</dbReference>
<accession>A0A3D3R4R2</accession>
<feature type="domain" description="DUF1559" evidence="3">
    <location>
        <begin position="100"/>
        <end position="255"/>
    </location>
</feature>
<evidence type="ECO:0000313" key="5">
    <source>
        <dbReference type="Proteomes" id="UP000263642"/>
    </source>
</evidence>
<gene>
    <name evidence="4" type="ORF">DIT97_12040</name>
</gene>